<dbReference type="Proteomes" id="UP000245865">
    <property type="component" value="Unassembled WGS sequence"/>
</dbReference>
<reference evidence="1 2" key="1">
    <citation type="submission" date="2018-05" db="EMBL/GenBank/DDBJ databases">
        <title>Comparative genomic sequence analysis between strain HN4 and CCM 8460T (Falsochrobactrum ovis) will provide more evidence to prove that HN4 is a new species of Falsochrobactrum.</title>
        <authorList>
            <person name="Lyu W."/>
            <person name="Sun L."/>
            <person name="Yao L."/>
        </authorList>
    </citation>
    <scope>NUCLEOTIDE SEQUENCE [LARGE SCALE GENOMIC DNA]</scope>
    <source>
        <strain evidence="1 2">HN4</strain>
    </source>
</reference>
<sequence length="88" mass="9667">MTDERKHAGILNKINVDRSSQAICFLNLAAGFSPTAIIERITGTRGQAFCCRNFAANHRRSSSIKAGFGIALAACMRGFMKFEWLVEA</sequence>
<dbReference type="AlphaFoldDB" id="A0A316J5C8"/>
<evidence type="ECO:0000313" key="1">
    <source>
        <dbReference type="EMBL" id="PWL16368.1"/>
    </source>
</evidence>
<dbReference type="EMBL" id="QGDB01000012">
    <property type="protein sequence ID" value="PWL16368.1"/>
    <property type="molecule type" value="Genomic_DNA"/>
</dbReference>
<keyword evidence="2" id="KW-1185">Reference proteome</keyword>
<proteinExistence type="predicted"/>
<dbReference type="RefSeq" id="WP_109707998.1">
    <property type="nucleotide sequence ID" value="NZ_QGDB01000012.1"/>
</dbReference>
<name>A0A316J5C8_9HYPH</name>
<accession>A0A316J5C8</accession>
<comment type="caution">
    <text evidence="1">The sequence shown here is derived from an EMBL/GenBank/DDBJ whole genome shotgun (WGS) entry which is preliminary data.</text>
</comment>
<protein>
    <submittedName>
        <fullName evidence="1">Uncharacterized protein</fullName>
    </submittedName>
</protein>
<gene>
    <name evidence="1" type="ORF">DKP76_17770</name>
</gene>
<organism evidence="1 2">
    <name type="scientific">Falsochrobactrum shanghaiense</name>
    <dbReference type="NCBI Taxonomy" id="2201899"/>
    <lineage>
        <taxon>Bacteria</taxon>
        <taxon>Pseudomonadati</taxon>
        <taxon>Pseudomonadota</taxon>
        <taxon>Alphaproteobacteria</taxon>
        <taxon>Hyphomicrobiales</taxon>
        <taxon>Brucellaceae</taxon>
        <taxon>Falsochrobactrum</taxon>
    </lineage>
</organism>
<evidence type="ECO:0000313" key="2">
    <source>
        <dbReference type="Proteomes" id="UP000245865"/>
    </source>
</evidence>